<feature type="compositionally biased region" description="Basic and acidic residues" evidence="1">
    <location>
        <begin position="86"/>
        <end position="95"/>
    </location>
</feature>
<dbReference type="KEGG" id="osn:118761446"/>
<gene>
    <name evidence="3" type="primary">LOC118761446</name>
</gene>
<organism evidence="2 3">
    <name type="scientific">Octopus sinensis</name>
    <name type="common">East Asian common octopus</name>
    <dbReference type="NCBI Taxonomy" id="2607531"/>
    <lineage>
        <taxon>Eukaryota</taxon>
        <taxon>Metazoa</taxon>
        <taxon>Spiralia</taxon>
        <taxon>Lophotrochozoa</taxon>
        <taxon>Mollusca</taxon>
        <taxon>Cephalopoda</taxon>
        <taxon>Coleoidea</taxon>
        <taxon>Octopodiformes</taxon>
        <taxon>Octopoda</taxon>
        <taxon>Incirrata</taxon>
        <taxon>Octopodidae</taxon>
        <taxon>Octopus</taxon>
    </lineage>
</organism>
<dbReference type="AlphaFoldDB" id="A0A7E6EJT3"/>
<dbReference type="Proteomes" id="UP000515154">
    <property type="component" value="Unplaced"/>
</dbReference>
<evidence type="ECO:0000256" key="1">
    <source>
        <dbReference type="SAM" id="MobiDB-lite"/>
    </source>
</evidence>
<sequence length="116" mass="13244">MFIQDDIDTLSPNQLTLLNVAFDGIVRVEWKELRTILEQRLSEIAPNINKIKNEDDDVFQIEEITSLIQELSEYPTKHTLQSSIHDTTDMRDSPKPLRGRRGKVHASKTQAGSPIC</sequence>
<feature type="region of interest" description="Disordered" evidence="1">
    <location>
        <begin position="78"/>
        <end position="116"/>
    </location>
</feature>
<keyword evidence="2" id="KW-1185">Reference proteome</keyword>
<protein>
    <submittedName>
        <fullName evidence="3">Uncharacterized protein LOC118761446</fullName>
    </submittedName>
</protein>
<name>A0A7E6EJT3_9MOLL</name>
<evidence type="ECO:0000313" key="3">
    <source>
        <dbReference type="RefSeq" id="XP_036355225.1"/>
    </source>
</evidence>
<dbReference type="RefSeq" id="XP_036355225.1">
    <property type="nucleotide sequence ID" value="XM_036499332.1"/>
</dbReference>
<evidence type="ECO:0000313" key="2">
    <source>
        <dbReference type="Proteomes" id="UP000515154"/>
    </source>
</evidence>
<feature type="compositionally biased region" description="Polar residues" evidence="1">
    <location>
        <begin position="107"/>
        <end position="116"/>
    </location>
</feature>
<feature type="compositionally biased region" description="Basic residues" evidence="1">
    <location>
        <begin position="97"/>
        <end position="106"/>
    </location>
</feature>
<proteinExistence type="predicted"/>
<reference evidence="3" key="1">
    <citation type="submission" date="2025-08" db="UniProtKB">
        <authorList>
            <consortium name="RefSeq"/>
        </authorList>
    </citation>
    <scope>IDENTIFICATION</scope>
</reference>
<accession>A0A7E6EJT3</accession>